<evidence type="ECO:0000313" key="7">
    <source>
        <dbReference type="EMBL" id="GHA35353.1"/>
    </source>
</evidence>
<evidence type="ECO:0000256" key="1">
    <source>
        <dbReference type="ARBA" id="ARBA00004651"/>
    </source>
</evidence>
<comment type="caution">
    <text evidence="7">The sequence shown here is derived from an EMBL/GenBank/DDBJ whole genome shotgun (WGS) entry which is preliminary data.</text>
</comment>
<dbReference type="Proteomes" id="UP000646579">
    <property type="component" value="Unassembled WGS sequence"/>
</dbReference>
<dbReference type="PANTHER" id="PTHR33529:SF2">
    <property type="entry name" value="LIPOPOLYSACCHARIDE EXPORT SYSTEM PERMEASE PROTEIN LPTG"/>
    <property type="match status" value="1"/>
</dbReference>
<reference evidence="7" key="2">
    <citation type="submission" date="2020-09" db="EMBL/GenBank/DDBJ databases">
        <authorList>
            <person name="Sun Q."/>
            <person name="Kim S."/>
        </authorList>
    </citation>
    <scope>NUCLEOTIDE SEQUENCE</scope>
    <source>
        <strain evidence="7">KCTC 32437</strain>
    </source>
</reference>
<keyword evidence="4 6" id="KW-1133">Transmembrane helix</keyword>
<organism evidence="7 8">
    <name type="scientific">Devosia pacifica</name>
    <dbReference type="NCBI Taxonomy" id="1335967"/>
    <lineage>
        <taxon>Bacteria</taxon>
        <taxon>Pseudomonadati</taxon>
        <taxon>Pseudomonadota</taxon>
        <taxon>Alphaproteobacteria</taxon>
        <taxon>Hyphomicrobiales</taxon>
        <taxon>Devosiaceae</taxon>
        <taxon>Devosia</taxon>
    </lineage>
</organism>
<keyword evidence="2" id="KW-1003">Cell membrane</keyword>
<evidence type="ECO:0000256" key="3">
    <source>
        <dbReference type="ARBA" id="ARBA00022692"/>
    </source>
</evidence>
<evidence type="ECO:0000256" key="5">
    <source>
        <dbReference type="ARBA" id="ARBA00023136"/>
    </source>
</evidence>
<dbReference type="Pfam" id="PF03739">
    <property type="entry name" value="LptF_LptG"/>
    <property type="match status" value="1"/>
</dbReference>
<accession>A0A918VW66</accession>
<sequence>MSRVDWLVLKRMSSRIAGAVLVFYGLIVLVEALDTWRFNYVRDTFGLLWAIVMLMAAGARWTIKTLPVTVLLGGIIGLIDLKARHELTVIKASGLSFWRIVRAPALGVLVAALGVSMVVETQSTRILRELAPTPPGEASLLQPPGEIWIEERAIDDSARDYIIAAENMSFGGSRLQNLTVFIADNPTMRIEAEEAELRDGEWFMPSAVLRRLDQPPRRVSDYLLPTSSTPAAIELQLTSVQDVTFFELARLLRNGIADETIAAAVLTRFLKLLSMPLVLVGSLLIAFAFTAGYRRSDKYGPSILYGVVLGFVVFVVTEMSERAGSGGVLHPVLAALGPAFVAIVIGVTVLLYKEDGRA</sequence>
<dbReference type="AlphaFoldDB" id="A0A918VW66"/>
<keyword evidence="5 6" id="KW-0472">Membrane</keyword>
<feature type="transmembrane region" description="Helical" evidence="6">
    <location>
        <begin position="269"/>
        <end position="291"/>
    </location>
</feature>
<gene>
    <name evidence="7" type="ORF">GCM10007989_34110</name>
</gene>
<keyword evidence="3 6" id="KW-0812">Transmembrane</keyword>
<feature type="transmembrane region" description="Helical" evidence="6">
    <location>
        <begin position="100"/>
        <end position="119"/>
    </location>
</feature>
<dbReference type="PANTHER" id="PTHR33529">
    <property type="entry name" value="SLR0882 PROTEIN-RELATED"/>
    <property type="match status" value="1"/>
</dbReference>
<feature type="transmembrane region" description="Helical" evidence="6">
    <location>
        <begin position="332"/>
        <end position="352"/>
    </location>
</feature>
<dbReference type="GO" id="GO:0015920">
    <property type="term" value="P:lipopolysaccharide transport"/>
    <property type="evidence" value="ECO:0007669"/>
    <property type="project" value="TreeGrafter"/>
</dbReference>
<keyword evidence="8" id="KW-1185">Reference proteome</keyword>
<evidence type="ECO:0000256" key="2">
    <source>
        <dbReference type="ARBA" id="ARBA00022475"/>
    </source>
</evidence>
<evidence type="ECO:0000256" key="6">
    <source>
        <dbReference type="SAM" id="Phobius"/>
    </source>
</evidence>
<dbReference type="EMBL" id="BMZE01000004">
    <property type="protein sequence ID" value="GHA35353.1"/>
    <property type="molecule type" value="Genomic_DNA"/>
</dbReference>
<protein>
    <submittedName>
        <fullName evidence="7">LPS export ABC transporter permease LptG</fullName>
    </submittedName>
</protein>
<comment type="subcellular location">
    <subcellularLocation>
        <location evidence="1">Cell membrane</location>
        <topology evidence="1">Multi-pass membrane protein</topology>
    </subcellularLocation>
</comment>
<feature type="transmembrane region" description="Helical" evidence="6">
    <location>
        <begin position="303"/>
        <end position="320"/>
    </location>
</feature>
<feature type="transmembrane region" description="Helical" evidence="6">
    <location>
        <begin position="48"/>
        <end position="79"/>
    </location>
</feature>
<evidence type="ECO:0000313" key="8">
    <source>
        <dbReference type="Proteomes" id="UP000646579"/>
    </source>
</evidence>
<reference evidence="7" key="1">
    <citation type="journal article" date="2014" name="Int. J. Syst. Evol. Microbiol.">
        <title>Complete genome sequence of Corynebacterium casei LMG S-19264T (=DSM 44701T), isolated from a smear-ripened cheese.</title>
        <authorList>
            <consortium name="US DOE Joint Genome Institute (JGI-PGF)"/>
            <person name="Walter F."/>
            <person name="Albersmeier A."/>
            <person name="Kalinowski J."/>
            <person name="Ruckert C."/>
        </authorList>
    </citation>
    <scope>NUCLEOTIDE SEQUENCE</scope>
    <source>
        <strain evidence="7">KCTC 32437</strain>
    </source>
</reference>
<dbReference type="RefSeq" id="WP_189427000.1">
    <property type="nucleotide sequence ID" value="NZ_BMZE01000004.1"/>
</dbReference>
<dbReference type="GO" id="GO:0043190">
    <property type="term" value="C:ATP-binding cassette (ABC) transporter complex"/>
    <property type="evidence" value="ECO:0007669"/>
    <property type="project" value="TreeGrafter"/>
</dbReference>
<evidence type="ECO:0000256" key="4">
    <source>
        <dbReference type="ARBA" id="ARBA00022989"/>
    </source>
</evidence>
<name>A0A918VW66_9HYPH</name>
<proteinExistence type="predicted"/>
<dbReference type="InterPro" id="IPR005495">
    <property type="entry name" value="LptG/LptF_permease"/>
</dbReference>